<evidence type="ECO:0000256" key="3">
    <source>
        <dbReference type="ARBA" id="ARBA00022723"/>
    </source>
</evidence>
<evidence type="ECO:0000313" key="7">
    <source>
        <dbReference type="EMBL" id="TQJ15411.1"/>
    </source>
</evidence>
<dbReference type="InterPro" id="IPR047177">
    <property type="entry name" value="Pept_M20A"/>
</dbReference>
<dbReference type="AlphaFoldDB" id="A0A542EJ98"/>
<keyword evidence="2" id="KW-0645">Protease</keyword>
<dbReference type="GO" id="GO:0046872">
    <property type="term" value="F:metal ion binding"/>
    <property type="evidence" value="ECO:0007669"/>
    <property type="project" value="UniProtKB-KW"/>
</dbReference>
<evidence type="ECO:0000256" key="1">
    <source>
        <dbReference type="ARBA" id="ARBA00006247"/>
    </source>
</evidence>
<dbReference type="Proteomes" id="UP000320806">
    <property type="component" value="Unassembled WGS sequence"/>
</dbReference>
<evidence type="ECO:0000256" key="5">
    <source>
        <dbReference type="ARBA" id="ARBA00022833"/>
    </source>
</evidence>
<accession>A0A542EJ98</accession>
<dbReference type="PANTHER" id="PTHR45962:SF1">
    <property type="entry name" value="N-FATTY-ACYL-AMINO ACID SYNTHASE_HYDROLASE PM20D1"/>
    <property type="match status" value="1"/>
</dbReference>
<protein>
    <submittedName>
        <fullName evidence="7">Carboxypeptidase PM20D1</fullName>
    </submittedName>
</protein>
<keyword evidence="8" id="KW-1185">Reference proteome</keyword>
<dbReference type="Pfam" id="PF01546">
    <property type="entry name" value="Peptidase_M20"/>
    <property type="match status" value="1"/>
</dbReference>
<dbReference type="RefSeq" id="WP_141928990.1">
    <property type="nucleotide sequence ID" value="NZ_BAABCI010000013.1"/>
</dbReference>
<dbReference type="Gene3D" id="3.40.630.10">
    <property type="entry name" value="Zn peptidases"/>
    <property type="match status" value="1"/>
</dbReference>
<keyword evidence="7" id="KW-0121">Carboxypeptidase</keyword>
<dbReference type="InterPro" id="IPR036264">
    <property type="entry name" value="Bact_exopeptidase_dim_dom"/>
</dbReference>
<reference evidence="7 8" key="1">
    <citation type="submission" date="2019-06" db="EMBL/GenBank/DDBJ databases">
        <title>Sequencing the genomes of 1000 actinobacteria strains.</title>
        <authorList>
            <person name="Klenk H.-P."/>
        </authorList>
    </citation>
    <scope>NUCLEOTIDE SEQUENCE [LARGE SCALE GENOMIC DNA]</scope>
    <source>
        <strain evidence="7 8">DSM 19828</strain>
    </source>
</reference>
<comment type="caution">
    <text evidence="7">The sequence shown here is derived from an EMBL/GenBank/DDBJ whole genome shotgun (WGS) entry which is preliminary data.</text>
</comment>
<dbReference type="InterPro" id="IPR002933">
    <property type="entry name" value="Peptidase_M20"/>
</dbReference>
<keyword evidence="5" id="KW-0862">Zinc</keyword>
<name>A0A542EJ98_9MICO</name>
<organism evidence="7 8">
    <name type="scientific">Yimella lutea</name>
    <dbReference type="NCBI Taxonomy" id="587872"/>
    <lineage>
        <taxon>Bacteria</taxon>
        <taxon>Bacillati</taxon>
        <taxon>Actinomycetota</taxon>
        <taxon>Actinomycetes</taxon>
        <taxon>Micrococcales</taxon>
        <taxon>Dermacoccaceae</taxon>
        <taxon>Yimella</taxon>
    </lineage>
</organism>
<dbReference type="Gene3D" id="1.10.150.900">
    <property type="match status" value="1"/>
</dbReference>
<dbReference type="GO" id="GO:0006508">
    <property type="term" value="P:proteolysis"/>
    <property type="evidence" value="ECO:0007669"/>
    <property type="project" value="UniProtKB-KW"/>
</dbReference>
<keyword evidence="4" id="KW-0378">Hydrolase</keyword>
<sequence>MSQISPALAALQAAVRWRTVAGPDKDPAQFEGLHGDLRAHFPRLFEACESVELPDHALLLRWRGSGDERPVVLMAHQDVVPVNSCDDWTHPAYEAVAADGFLWGRGTLDCKGSLIAICAAVEQLIVQGVTPSRDVWLSFSSDEEIAGHTAPAAVTKLKQRGVEPWFVLDEGGMAVTGVFPGVDAPLAVIGLAEKGLVVVRLTARAEGGHASMPPRRSAPAILAKAILSLEKHPAPSNLTEPSLRMLETIAPHAKTPVRQLLSRAGSMRKPLTQLLARTGPATAAMVRTTYAVTQLEGSPAQNVLATDASATVNVRVSVDESAEEAVARIRRILGDDIEVAVLTSYDPSPVAATGDAYELIASVTEQVMPDVVPTPYVVMAATDARHFQREWPDCYRFNPFRMTASQRESLHNVDERLEVSSFEEGIRWYTTLLTQI</sequence>
<dbReference type="Pfam" id="PF07687">
    <property type="entry name" value="M20_dimer"/>
    <property type="match status" value="1"/>
</dbReference>
<dbReference type="InterPro" id="IPR011650">
    <property type="entry name" value="Peptidase_M20_dimer"/>
</dbReference>
<keyword evidence="3" id="KW-0479">Metal-binding</keyword>
<dbReference type="GO" id="GO:0004180">
    <property type="term" value="F:carboxypeptidase activity"/>
    <property type="evidence" value="ECO:0007669"/>
    <property type="project" value="UniProtKB-KW"/>
</dbReference>
<evidence type="ECO:0000313" key="8">
    <source>
        <dbReference type="Proteomes" id="UP000320806"/>
    </source>
</evidence>
<gene>
    <name evidence="7" type="ORF">FB459_2963</name>
</gene>
<evidence type="ECO:0000256" key="4">
    <source>
        <dbReference type="ARBA" id="ARBA00022801"/>
    </source>
</evidence>
<proteinExistence type="inferred from homology"/>
<comment type="similarity">
    <text evidence="1">Belongs to the peptidase M20A family.</text>
</comment>
<dbReference type="SUPFAM" id="SSF55031">
    <property type="entry name" value="Bacterial exopeptidase dimerisation domain"/>
    <property type="match status" value="1"/>
</dbReference>
<evidence type="ECO:0000259" key="6">
    <source>
        <dbReference type="Pfam" id="PF07687"/>
    </source>
</evidence>
<feature type="domain" description="Peptidase M20 dimerisation" evidence="6">
    <location>
        <begin position="192"/>
        <end position="335"/>
    </location>
</feature>
<evidence type="ECO:0000256" key="2">
    <source>
        <dbReference type="ARBA" id="ARBA00022670"/>
    </source>
</evidence>
<dbReference type="PANTHER" id="PTHR45962">
    <property type="entry name" value="N-FATTY-ACYL-AMINO ACID SYNTHASE/HYDROLASE PM20D1"/>
    <property type="match status" value="1"/>
</dbReference>
<dbReference type="OrthoDB" id="3665926at2"/>
<dbReference type="Gene3D" id="3.30.70.360">
    <property type="match status" value="1"/>
</dbReference>
<dbReference type="SUPFAM" id="SSF53187">
    <property type="entry name" value="Zn-dependent exopeptidases"/>
    <property type="match status" value="1"/>
</dbReference>
<dbReference type="EMBL" id="VFMO01000001">
    <property type="protein sequence ID" value="TQJ15411.1"/>
    <property type="molecule type" value="Genomic_DNA"/>
</dbReference>